<comment type="subcellular location">
    <subcellularLocation>
        <location evidence="1">Membrane</location>
        <topology evidence="1">Multi-pass membrane protein</topology>
    </subcellularLocation>
</comment>
<evidence type="ECO:0000256" key="3">
    <source>
        <dbReference type="ARBA" id="ARBA00022692"/>
    </source>
</evidence>
<feature type="transmembrane region" description="Helical" evidence="6">
    <location>
        <begin position="89"/>
        <end position="109"/>
    </location>
</feature>
<organism evidence="7 8">
    <name type="scientific">Apatococcus fuscideae</name>
    <dbReference type="NCBI Taxonomy" id="2026836"/>
    <lineage>
        <taxon>Eukaryota</taxon>
        <taxon>Viridiplantae</taxon>
        <taxon>Chlorophyta</taxon>
        <taxon>core chlorophytes</taxon>
        <taxon>Trebouxiophyceae</taxon>
        <taxon>Chlorellales</taxon>
        <taxon>Chlorellaceae</taxon>
        <taxon>Apatococcus</taxon>
    </lineage>
</organism>
<feature type="transmembrane region" description="Helical" evidence="6">
    <location>
        <begin position="20"/>
        <end position="40"/>
    </location>
</feature>
<keyword evidence="3 6" id="KW-0812">Transmembrane</keyword>
<keyword evidence="4 6" id="KW-1133">Transmembrane helix</keyword>
<evidence type="ECO:0000256" key="4">
    <source>
        <dbReference type="ARBA" id="ARBA00022989"/>
    </source>
</evidence>
<evidence type="ECO:0000313" key="8">
    <source>
        <dbReference type="Proteomes" id="UP001485043"/>
    </source>
</evidence>
<dbReference type="InterPro" id="IPR002528">
    <property type="entry name" value="MATE_fam"/>
</dbReference>
<feature type="transmembrane region" description="Helical" evidence="6">
    <location>
        <begin position="234"/>
        <end position="254"/>
    </location>
</feature>
<sequence>MLSQGFGAQDDVLSQAVTHLRVRCLAAPAAVLLFVTNGAFRGFQDTRTPLKALVAQNAVYLALDLILRGSLDLGDLKILPTPKQLGSTLLTGLALALCIGSVATSVLTATSMASAMGAVTLGAHTAVKQIIDFSQNIFGTFSTVGQTMVAACLGRNDRATAQAAVKRILQIGLALGLFTSVVLVLAQGPLISLFTSEAAVVAEARPIIPMLAFFLPLAPIACALEGVMTGSYEIAWIAARTIIAAGISCSWLYLAAPRFLPGLQGVWVGLLLVVAANCVLDAAKLVSPWSPLRTTQSPPERSTRCCKQLF</sequence>
<dbReference type="GO" id="GO:0042910">
    <property type="term" value="F:xenobiotic transmembrane transporter activity"/>
    <property type="evidence" value="ECO:0007669"/>
    <property type="project" value="InterPro"/>
</dbReference>
<dbReference type="GO" id="GO:0015297">
    <property type="term" value="F:antiporter activity"/>
    <property type="evidence" value="ECO:0007669"/>
    <property type="project" value="InterPro"/>
</dbReference>
<dbReference type="AlphaFoldDB" id="A0AAW1T5L9"/>
<feature type="transmembrane region" description="Helical" evidence="6">
    <location>
        <begin position="168"/>
        <end position="187"/>
    </location>
</feature>
<reference evidence="7 8" key="1">
    <citation type="journal article" date="2024" name="Nat. Commun.">
        <title>Phylogenomics reveals the evolutionary origins of lichenization in chlorophyte algae.</title>
        <authorList>
            <person name="Puginier C."/>
            <person name="Libourel C."/>
            <person name="Otte J."/>
            <person name="Skaloud P."/>
            <person name="Haon M."/>
            <person name="Grisel S."/>
            <person name="Petersen M."/>
            <person name="Berrin J.G."/>
            <person name="Delaux P.M."/>
            <person name="Dal Grande F."/>
            <person name="Keller J."/>
        </authorList>
    </citation>
    <scope>NUCLEOTIDE SEQUENCE [LARGE SCALE GENOMIC DNA]</scope>
    <source>
        <strain evidence="7 8">SAG 2523</strain>
    </source>
</reference>
<dbReference type="PANTHER" id="PTHR42893">
    <property type="entry name" value="PROTEIN DETOXIFICATION 44, CHLOROPLASTIC-RELATED"/>
    <property type="match status" value="1"/>
</dbReference>
<name>A0AAW1T5L9_9CHLO</name>
<proteinExistence type="inferred from homology"/>
<dbReference type="GO" id="GO:0016020">
    <property type="term" value="C:membrane"/>
    <property type="evidence" value="ECO:0007669"/>
    <property type="project" value="UniProtKB-SubCell"/>
</dbReference>
<dbReference type="PANTHER" id="PTHR42893:SF46">
    <property type="entry name" value="PROTEIN DETOXIFICATION 44, CHLOROPLASTIC"/>
    <property type="match status" value="1"/>
</dbReference>
<dbReference type="Proteomes" id="UP001485043">
    <property type="component" value="Unassembled WGS sequence"/>
</dbReference>
<dbReference type="EMBL" id="JALJOV010000311">
    <property type="protein sequence ID" value="KAK9864820.1"/>
    <property type="molecule type" value="Genomic_DNA"/>
</dbReference>
<protein>
    <submittedName>
        <fullName evidence="7">Uncharacterized protein</fullName>
    </submittedName>
</protein>
<accession>A0AAW1T5L9</accession>
<evidence type="ECO:0000256" key="2">
    <source>
        <dbReference type="ARBA" id="ARBA00010199"/>
    </source>
</evidence>
<evidence type="ECO:0000256" key="6">
    <source>
        <dbReference type="SAM" id="Phobius"/>
    </source>
</evidence>
<comment type="caution">
    <text evidence="7">The sequence shown here is derived from an EMBL/GenBank/DDBJ whole genome shotgun (WGS) entry which is preliminary data.</text>
</comment>
<keyword evidence="5 6" id="KW-0472">Membrane</keyword>
<feature type="transmembrane region" description="Helical" evidence="6">
    <location>
        <begin position="207"/>
        <end position="227"/>
    </location>
</feature>
<feature type="transmembrane region" description="Helical" evidence="6">
    <location>
        <begin position="266"/>
        <end position="286"/>
    </location>
</feature>
<keyword evidence="8" id="KW-1185">Reference proteome</keyword>
<evidence type="ECO:0000313" key="7">
    <source>
        <dbReference type="EMBL" id="KAK9864820.1"/>
    </source>
</evidence>
<evidence type="ECO:0000256" key="1">
    <source>
        <dbReference type="ARBA" id="ARBA00004141"/>
    </source>
</evidence>
<evidence type="ECO:0000256" key="5">
    <source>
        <dbReference type="ARBA" id="ARBA00023136"/>
    </source>
</evidence>
<dbReference type="InterPro" id="IPR044644">
    <property type="entry name" value="DinF-like"/>
</dbReference>
<dbReference type="Pfam" id="PF01554">
    <property type="entry name" value="MatE"/>
    <property type="match status" value="1"/>
</dbReference>
<comment type="similarity">
    <text evidence="2">Belongs to the multi antimicrobial extrusion (MATE) (TC 2.A.66.1) family.</text>
</comment>
<gene>
    <name evidence="7" type="ORF">WJX84_009385</name>
</gene>